<dbReference type="AlphaFoldDB" id="A0A6M3XT19"/>
<proteinExistence type="predicted"/>
<gene>
    <name evidence="1" type="ORF">TM448B02229_0009</name>
</gene>
<sequence length="52" mass="6175">MKKKPEGVKAVKKPVPVVPTDYKMLQELKHMNETLIEIKDILDNMWRDRRPS</sequence>
<protein>
    <submittedName>
        <fullName evidence="1">Uncharacterized protein</fullName>
    </submittedName>
</protein>
<evidence type="ECO:0000313" key="1">
    <source>
        <dbReference type="EMBL" id="QJI01007.1"/>
    </source>
</evidence>
<dbReference type="EMBL" id="MT144891">
    <property type="protein sequence ID" value="QJI01007.1"/>
    <property type="molecule type" value="Genomic_DNA"/>
</dbReference>
<organism evidence="1">
    <name type="scientific">viral metagenome</name>
    <dbReference type="NCBI Taxonomy" id="1070528"/>
    <lineage>
        <taxon>unclassified sequences</taxon>
        <taxon>metagenomes</taxon>
        <taxon>organismal metagenomes</taxon>
    </lineage>
</organism>
<name>A0A6M3XT19_9ZZZZ</name>
<accession>A0A6M3XT19</accession>
<reference evidence="1" key="1">
    <citation type="submission" date="2020-03" db="EMBL/GenBank/DDBJ databases">
        <title>The deep terrestrial virosphere.</title>
        <authorList>
            <person name="Holmfeldt K."/>
            <person name="Nilsson E."/>
            <person name="Simone D."/>
            <person name="Lopez-Fernandez M."/>
            <person name="Wu X."/>
            <person name="de Brujin I."/>
            <person name="Lundin D."/>
            <person name="Andersson A."/>
            <person name="Bertilsson S."/>
            <person name="Dopson M."/>
        </authorList>
    </citation>
    <scope>NUCLEOTIDE SEQUENCE</scope>
    <source>
        <strain evidence="1">TM448B02229</strain>
    </source>
</reference>